<dbReference type="PANTHER" id="PTHR21708">
    <property type="entry name" value="PROBABLE 2-DEHYDROPANTOATE 2-REDUCTASE"/>
    <property type="match status" value="1"/>
</dbReference>
<accession>A0A7S3XTM3</accession>
<protein>
    <recommendedName>
        <fullName evidence="2">Ketopantoate reductase N-terminal domain-containing protein</fullName>
    </recommendedName>
</protein>
<keyword evidence="1" id="KW-0732">Signal</keyword>
<gene>
    <name evidence="3" type="ORF">HAKA00212_LOCUS10619</name>
</gene>
<dbReference type="PANTHER" id="PTHR21708:SF26">
    <property type="entry name" value="2-DEHYDROPANTOATE 2-REDUCTASE"/>
    <property type="match status" value="1"/>
</dbReference>
<dbReference type="SUPFAM" id="SSF51735">
    <property type="entry name" value="NAD(P)-binding Rossmann-fold domains"/>
    <property type="match status" value="1"/>
</dbReference>
<dbReference type="Pfam" id="PF02558">
    <property type="entry name" value="ApbA"/>
    <property type="match status" value="1"/>
</dbReference>
<name>A0A7S3XTM3_HETAK</name>
<dbReference type="EMBL" id="HBIU01022843">
    <property type="protein sequence ID" value="CAE0631914.1"/>
    <property type="molecule type" value="Transcribed_RNA"/>
</dbReference>
<dbReference type="AlphaFoldDB" id="A0A7S3XTM3"/>
<organism evidence="3">
    <name type="scientific">Heterosigma akashiwo</name>
    <name type="common">Chromophytic alga</name>
    <name type="synonym">Heterosigma carterae</name>
    <dbReference type="NCBI Taxonomy" id="2829"/>
    <lineage>
        <taxon>Eukaryota</taxon>
        <taxon>Sar</taxon>
        <taxon>Stramenopiles</taxon>
        <taxon>Ochrophyta</taxon>
        <taxon>Raphidophyceae</taxon>
        <taxon>Chattonellales</taxon>
        <taxon>Chattonellaceae</taxon>
        <taxon>Heterosigma</taxon>
    </lineage>
</organism>
<feature type="signal peptide" evidence="1">
    <location>
        <begin position="1"/>
        <end position="25"/>
    </location>
</feature>
<dbReference type="GO" id="GO:0005737">
    <property type="term" value="C:cytoplasm"/>
    <property type="evidence" value="ECO:0007669"/>
    <property type="project" value="TreeGrafter"/>
</dbReference>
<evidence type="ECO:0000259" key="2">
    <source>
        <dbReference type="Pfam" id="PF02558"/>
    </source>
</evidence>
<reference evidence="3" key="1">
    <citation type="submission" date="2021-01" db="EMBL/GenBank/DDBJ databases">
        <authorList>
            <person name="Corre E."/>
            <person name="Pelletier E."/>
            <person name="Niang G."/>
            <person name="Scheremetjew M."/>
            <person name="Finn R."/>
            <person name="Kale V."/>
            <person name="Holt S."/>
            <person name="Cochrane G."/>
            <person name="Meng A."/>
            <person name="Brown T."/>
            <person name="Cohen L."/>
        </authorList>
    </citation>
    <scope>NUCLEOTIDE SEQUENCE</scope>
    <source>
        <strain evidence="3">CCMP3107</strain>
    </source>
</reference>
<evidence type="ECO:0000256" key="1">
    <source>
        <dbReference type="SAM" id="SignalP"/>
    </source>
</evidence>
<feature type="domain" description="Ketopantoate reductase N-terminal" evidence="2">
    <location>
        <begin position="55"/>
        <end position="204"/>
    </location>
</feature>
<dbReference type="InterPro" id="IPR013332">
    <property type="entry name" value="KPR_N"/>
</dbReference>
<proteinExistence type="predicted"/>
<evidence type="ECO:0000313" key="3">
    <source>
        <dbReference type="EMBL" id="CAE0631914.1"/>
    </source>
</evidence>
<dbReference type="Gene3D" id="3.40.50.720">
    <property type="entry name" value="NAD(P)-binding Rossmann-like Domain"/>
    <property type="match status" value="1"/>
</dbReference>
<feature type="chain" id="PRO_5031538254" description="Ketopantoate reductase N-terminal domain-containing protein" evidence="1">
    <location>
        <begin position="26"/>
        <end position="312"/>
    </location>
</feature>
<sequence length="312" mass="33664">MKMLEMIHHCLVLLSFVGLFSVGEAFGFDFSGSRAWSSSKRSSCKQEGTIKMQTVTIIGSGAVGCYYGARLAEAGHEVTFQVRSGADVWRREGLRVASCLGDITLARPAVVERAAAPADWAVVCLKTYALLEQGGRPARELIAPAVGPGTRILLIMNGLGVEAPVAEWFGPEKVFGGLAFICCNRKGPADVIHSDYGALDAGHFLDDPAELAAVAALFEGSKVELRPQACLTAARWGKLLWNIPFNGISVAMGGVRTDVIMTDPDLREMAYRVGRWVTALLSGFFWQEAKLCGWMDTGTVELQCQGRQSRAC</sequence>
<dbReference type="InterPro" id="IPR036291">
    <property type="entry name" value="NAD(P)-bd_dom_sf"/>
</dbReference>
<dbReference type="InterPro" id="IPR051402">
    <property type="entry name" value="KPR-Related"/>
</dbReference>